<dbReference type="Proteomes" id="UP001177260">
    <property type="component" value="Unassembled WGS sequence"/>
</dbReference>
<evidence type="ECO:0000313" key="1">
    <source>
        <dbReference type="EMBL" id="KAK1139789.1"/>
    </source>
</evidence>
<accession>A0ACC3AQC2</accession>
<sequence length="169" mass="18897">MASSAKSKEKGFQTSLRTLETATKDILSYTKALASADDLLAQNKHLQQKLDAANVTIQEQQSKLCAEEKTNKDLKETFNQMAKDWANENKDLHAQIKNASIESTNAVKKKENELNKLLEAAEQATRQARKDLEKQNLRVLRLDTSLEETSLQLRGLQADAGVEELEGRA</sequence>
<keyword evidence="2" id="KW-1185">Reference proteome</keyword>
<name>A0ACC3AQC2_9EURO</name>
<dbReference type="EMBL" id="JAOPJF010000098">
    <property type="protein sequence ID" value="KAK1139789.1"/>
    <property type="molecule type" value="Genomic_DNA"/>
</dbReference>
<proteinExistence type="predicted"/>
<protein>
    <submittedName>
        <fullName evidence="1">Uncharacterized protein</fullName>
    </submittedName>
</protein>
<comment type="caution">
    <text evidence="1">The sequence shown here is derived from an EMBL/GenBank/DDBJ whole genome shotgun (WGS) entry which is preliminary data.</text>
</comment>
<gene>
    <name evidence="1" type="ORF">N8T08_011186</name>
</gene>
<organism evidence="1 2">
    <name type="scientific">Aspergillus melleus</name>
    <dbReference type="NCBI Taxonomy" id="138277"/>
    <lineage>
        <taxon>Eukaryota</taxon>
        <taxon>Fungi</taxon>
        <taxon>Dikarya</taxon>
        <taxon>Ascomycota</taxon>
        <taxon>Pezizomycotina</taxon>
        <taxon>Eurotiomycetes</taxon>
        <taxon>Eurotiomycetidae</taxon>
        <taxon>Eurotiales</taxon>
        <taxon>Aspergillaceae</taxon>
        <taxon>Aspergillus</taxon>
        <taxon>Aspergillus subgen. Circumdati</taxon>
    </lineage>
</organism>
<reference evidence="1 2" key="1">
    <citation type="journal article" date="2023" name="ACS Omega">
        <title>Identification of the Neoaspergillic Acid Biosynthesis Gene Cluster by Establishing an In Vitro CRISPR-Ribonucleoprotein Genetic System in Aspergillus melleus.</title>
        <authorList>
            <person name="Yuan B."/>
            <person name="Grau M.F."/>
            <person name="Murata R.M."/>
            <person name="Torok T."/>
            <person name="Venkateswaran K."/>
            <person name="Stajich J.E."/>
            <person name="Wang C.C.C."/>
        </authorList>
    </citation>
    <scope>NUCLEOTIDE SEQUENCE [LARGE SCALE GENOMIC DNA]</scope>
    <source>
        <strain evidence="1 2">IMV 1140</strain>
    </source>
</reference>
<evidence type="ECO:0000313" key="2">
    <source>
        <dbReference type="Proteomes" id="UP001177260"/>
    </source>
</evidence>